<dbReference type="Proteomes" id="UP000289323">
    <property type="component" value="Unassembled WGS sequence"/>
</dbReference>
<feature type="compositionally biased region" description="Basic residues" evidence="1">
    <location>
        <begin position="185"/>
        <end position="195"/>
    </location>
</feature>
<sequence>MALEDHLLLPRDQMCDVKTDLASDPEDGITEETGRILAKDNINGEVWTWGGIWHLIFPEDIEIPDPAFQPVVELAEVEQAFDDCQTALKASLREKLGLLLPGVLDNDYLNFLAGQLDLVFETHRVDIMKQAQSRCCSRQSADLAHQDEEPSSPKRPNRKSRRSTLRQSINRIAAPDAPHPAATSRHARTRSKHKSYPSSEKPIPIRHTTPPMSARIPPTAPDDRHHHSVPNANPSSPAPIYATEQSTTHPCHHRQQQQQQQHDPQIHDTHHHRQHASETPNARDPRDSGIGMPCETCALDGPCQCDAATEQPPAEPREDKHQADKQQRSGGGRPCCTMPGPRPELRPEILAEQTALGRVPSPVSVPVPMSAPPRPPRLSLRTVGDLDARLVGLGVGWGGPEL</sequence>
<dbReference type="EMBL" id="OUUZ01000010">
    <property type="protein sequence ID" value="SPQ23343.1"/>
    <property type="molecule type" value="Genomic_DNA"/>
</dbReference>
<feature type="compositionally biased region" description="Basic and acidic residues" evidence="1">
    <location>
        <begin position="315"/>
        <end position="327"/>
    </location>
</feature>
<organism evidence="2 3">
    <name type="scientific">Thermothielavioides terrestris</name>
    <dbReference type="NCBI Taxonomy" id="2587410"/>
    <lineage>
        <taxon>Eukaryota</taxon>
        <taxon>Fungi</taxon>
        <taxon>Dikarya</taxon>
        <taxon>Ascomycota</taxon>
        <taxon>Pezizomycotina</taxon>
        <taxon>Sordariomycetes</taxon>
        <taxon>Sordariomycetidae</taxon>
        <taxon>Sordariales</taxon>
        <taxon>Chaetomiaceae</taxon>
        <taxon>Thermothielavioides</taxon>
    </lineage>
</organism>
<proteinExistence type="predicted"/>
<gene>
    <name evidence="2" type="ORF">TT172_LOCUS5762</name>
</gene>
<protein>
    <submittedName>
        <fullName evidence="2">Bb92cc1f-f4be-4f5d-a1f2-c5d85dcc1fc1</fullName>
    </submittedName>
</protein>
<feature type="region of interest" description="Disordered" evidence="1">
    <location>
        <begin position="308"/>
        <end position="344"/>
    </location>
</feature>
<feature type="compositionally biased region" description="Basic residues" evidence="1">
    <location>
        <begin position="155"/>
        <end position="164"/>
    </location>
</feature>
<name>A0A446BLI2_9PEZI</name>
<feature type="compositionally biased region" description="Low complexity" evidence="1">
    <location>
        <begin position="230"/>
        <end position="239"/>
    </location>
</feature>
<evidence type="ECO:0000313" key="3">
    <source>
        <dbReference type="Proteomes" id="UP000289323"/>
    </source>
</evidence>
<reference evidence="2 3" key="1">
    <citation type="submission" date="2018-04" db="EMBL/GenBank/DDBJ databases">
        <authorList>
            <person name="Huttner S."/>
            <person name="Dainat J."/>
        </authorList>
    </citation>
    <scope>NUCLEOTIDE SEQUENCE [LARGE SCALE GENOMIC DNA]</scope>
</reference>
<feature type="region of interest" description="Disordered" evidence="1">
    <location>
        <begin position="356"/>
        <end position="380"/>
    </location>
</feature>
<dbReference type="AlphaFoldDB" id="A0A446BLI2"/>
<feature type="region of interest" description="Disordered" evidence="1">
    <location>
        <begin position="138"/>
        <end position="290"/>
    </location>
</feature>
<accession>A0A446BLI2</accession>
<evidence type="ECO:0000313" key="2">
    <source>
        <dbReference type="EMBL" id="SPQ23343.1"/>
    </source>
</evidence>
<feature type="compositionally biased region" description="Pro residues" evidence="1">
    <location>
        <begin position="363"/>
        <end position="376"/>
    </location>
</feature>
<evidence type="ECO:0000256" key="1">
    <source>
        <dbReference type="SAM" id="MobiDB-lite"/>
    </source>
</evidence>